<dbReference type="Proteomes" id="UP000827872">
    <property type="component" value="Linkage Group LG03"/>
</dbReference>
<organism evidence="1 2">
    <name type="scientific">Sphaerodactylus townsendi</name>
    <dbReference type="NCBI Taxonomy" id="933632"/>
    <lineage>
        <taxon>Eukaryota</taxon>
        <taxon>Metazoa</taxon>
        <taxon>Chordata</taxon>
        <taxon>Craniata</taxon>
        <taxon>Vertebrata</taxon>
        <taxon>Euteleostomi</taxon>
        <taxon>Lepidosauria</taxon>
        <taxon>Squamata</taxon>
        <taxon>Bifurcata</taxon>
        <taxon>Gekkota</taxon>
        <taxon>Sphaerodactylidae</taxon>
        <taxon>Sphaerodactylus</taxon>
    </lineage>
</organism>
<accession>A0ACB8ELG2</accession>
<evidence type="ECO:0000313" key="2">
    <source>
        <dbReference type="Proteomes" id="UP000827872"/>
    </source>
</evidence>
<sequence>MGADQRCSGSSVFRAPVKRLEKVNSQLLFKCGLLFAKVEDRFSRVPEPVQKRIVFWSFPRSEREICMYSSLGYHPPEGERDSRVPFNRGLNLLQSGAVDRVLQVGNLSSYPMTTLGLLTRVFGGIIF</sequence>
<protein>
    <submittedName>
        <fullName evidence="1">Uncharacterized protein</fullName>
    </submittedName>
</protein>
<name>A0ACB8ELG2_9SAUR</name>
<reference evidence="1" key="1">
    <citation type="submission" date="2021-08" db="EMBL/GenBank/DDBJ databases">
        <title>The first chromosome-level gecko genome reveals the dynamic sex chromosomes of Neotropical dwarf geckos (Sphaerodactylidae: Sphaerodactylus).</title>
        <authorList>
            <person name="Pinto B.J."/>
            <person name="Keating S.E."/>
            <person name="Gamble T."/>
        </authorList>
    </citation>
    <scope>NUCLEOTIDE SEQUENCE</scope>
    <source>
        <strain evidence="1">TG3544</strain>
    </source>
</reference>
<comment type="caution">
    <text evidence="1">The sequence shown here is derived from an EMBL/GenBank/DDBJ whole genome shotgun (WGS) entry which is preliminary data.</text>
</comment>
<proteinExistence type="predicted"/>
<keyword evidence="2" id="KW-1185">Reference proteome</keyword>
<evidence type="ECO:0000313" key="1">
    <source>
        <dbReference type="EMBL" id="KAH7993409.1"/>
    </source>
</evidence>
<dbReference type="EMBL" id="CM037616">
    <property type="protein sequence ID" value="KAH7993409.1"/>
    <property type="molecule type" value="Genomic_DNA"/>
</dbReference>
<gene>
    <name evidence="1" type="ORF">K3G42_030926</name>
</gene>